<sequence length="336" mass="36920">MPKALIIRIGRLGDTVLTTAAVDVIRRHLGEDAQIDYAASEGSSAAMLSLDQRIRHVYPVRHRRLPWPMSPGARALRRASRAAPYDLVVNLELGGDCDHYVQFVRHKRWLGPPHQFIARSRDEHRVDAEKKVYATVAESDVLREAAPRLKLPELPVIEDLPVGQPYVVVNPTFSGVSRRGYRGHRAWPLEHWATLIRRVHQELNLVCAVNAMGSETGLVADLLRLPGAISMAGASLEELLGTVAGARAVVSVDTGTMHLAAALNRPVIALFGPSLPRVMGPYPPAGRDHLVLATDLSCQPCFGTAHQKSCPVNRCMQQLLPERVFGALQRQLQSTV</sequence>
<comment type="caution">
    <text evidence="3">The sequence shown here is derived from an EMBL/GenBank/DDBJ whole genome shotgun (WGS) entry which is preliminary data.</text>
</comment>
<dbReference type="OrthoDB" id="9797795at2"/>
<keyword evidence="1" id="KW-0328">Glycosyltransferase</keyword>
<dbReference type="SUPFAM" id="SSF53756">
    <property type="entry name" value="UDP-Glycosyltransferase/glycogen phosphorylase"/>
    <property type="match status" value="1"/>
</dbReference>
<evidence type="ECO:0000313" key="4">
    <source>
        <dbReference type="Proteomes" id="UP000260351"/>
    </source>
</evidence>
<organism evidence="3 4">
    <name type="scientific">Wenzhouxiangella sediminis</name>
    <dbReference type="NCBI Taxonomy" id="1792836"/>
    <lineage>
        <taxon>Bacteria</taxon>
        <taxon>Pseudomonadati</taxon>
        <taxon>Pseudomonadota</taxon>
        <taxon>Gammaproteobacteria</taxon>
        <taxon>Chromatiales</taxon>
        <taxon>Wenzhouxiangellaceae</taxon>
        <taxon>Wenzhouxiangella</taxon>
    </lineage>
</organism>
<dbReference type="InterPro" id="IPR051199">
    <property type="entry name" value="LPS_LOS_Heptosyltrfase"/>
</dbReference>
<proteinExistence type="predicted"/>
<dbReference type="AlphaFoldDB" id="A0A3E1KB74"/>
<dbReference type="CDD" id="cd03789">
    <property type="entry name" value="GT9_LPS_heptosyltransferase"/>
    <property type="match status" value="1"/>
</dbReference>
<protein>
    <submittedName>
        <fullName evidence="3">Glycosyltransferase family 9 protein</fullName>
    </submittedName>
</protein>
<gene>
    <name evidence="3" type="ORF">DZC52_03695</name>
</gene>
<keyword evidence="2 3" id="KW-0808">Transferase</keyword>
<reference evidence="3 4" key="1">
    <citation type="submission" date="2018-08" db="EMBL/GenBank/DDBJ databases">
        <title>Wenzhouxiangella salilacus sp. nov., a novel bacterium isolated from a saline lake in Xinjiang Province, China.</title>
        <authorList>
            <person name="Han S."/>
        </authorList>
    </citation>
    <scope>NUCLEOTIDE SEQUENCE [LARGE SCALE GENOMIC DNA]</scope>
    <source>
        <strain evidence="3 4">XDB06</strain>
    </source>
</reference>
<dbReference type="Gene3D" id="3.40.50.2000">
    <property type="entry name" value="Glycogen Phosphorylase B"/>
    <property type="match status" value="2"/>
</dbReference>
<dbReference type="PANTHER" id="PTHR30160:SF1">
    <property type="entry name" value="LIPOPOLYSACCHARIDE 1,2-N-ACETYLGLUCOSAMINETRANSFERASE-RELATED"/>
    <property type="match status" value="1"/>
</dbReference>
<dbReference type="EMBL" id="QUZK01000016">
    <property type="protein sequence ID" value="RFF31762.1"/>
    <property type="molecule type" value="Genomic_DNA"/>
</dbReference>
<dbReference type="Proteomes" id="UP000260351">
    <property type="component" value="Unassembled WGS sequence"/>
</dbReference>
<evidence type="ECO:0000256" key="1">
    <source>
        <dbReference type="ARBA" id="ARBA00022676"/>
    </source>
</evidence>
<name>A0A3E1KB74_9GAMM</name>
<dbReference type="Pfam" id="PF01075">
    <property type="entry name" value="Glyco_transf_9"/>
    <property type="match status" value="1"/>
</dbReference>
<keyword evidence="4" id="KW-1185">Reference proteome</keyword>
<evidence type="ECO:0000256" key="2">
    <source>
        <dbReference type="ARBA" id="ARBA00022679"/>
    </source>
</evidence>
<evidence type="ECO:0000313" key="3">
    <source>
        <dbReference type="EMBL" id="RFF31762.1"/>
    </source>
</evidence>
<dbReference type="GO" id="GO:0005829">
    <property type="term" value="C:cytosol"/>
    <property type="evidence" value="ECO:0007669"/>
    <property type="project" value="TreeGrafter"/>
</dbReference>
<dbReference type="GO" id="GO:0008713">
    <property type="term" value="F:ADP-heptose-lipopolysaccharide heptosyltransferase activity"/>
    <property type="evidence" value="ECO:0007669"/>
    <property type="project" value="TreeGrafter"/>
</dbReference>
<dbReference type="GO" id="GO:0009244">
    <property type="term" value="P:lipopolysaccharide core region biosynthetic process"/>
    <property type="evidence" value="ECO:0007669"/>
    <property type="project" value="TreeGrafter"/>
</dbReference>
<dbReference type="PANTHER" id="PTHR30160">
    <property type="entry name" value="TETRAACYLDISACCHARIDE 4'-KINASE-RELATED"/>
    <property type="match status" value="1"/>
</dbReference>
<accession>A0A3E1KB74</accession>
<dbReference type="InterPro" id="IPR002201">
    <property type="entry name" value="Glyco_trans_9"/>
</dbReference>